<evidence type="ECO:0000313" key="1">
    <source>
        <dbReference type="EMBL" id="VFK58610.1"/>
    </source>
</evidence>
<reference evidence="1" key="1">
    <citation type="submission" date="2019-02" db="EMBL/GenBank/DDBJ databases">
        <authorList>
            <person name="Gruber-Vodicka R. H."/>
            <person name="Seah K. B. B."/>
        </authorList>
    </citation>
    <scope>NUCLEOTIDE SEQUENCE</scope>
    <source>
        <strain evidence="1">BECK_BZ126</strain>
    </source>
</reference>
<protein>
    <submittedName>
        <fullName evidence="1">Uncharacterized protein</fullName>
    </submittedName>
</protein>
<sequence>MDTSVIGGCFDEEFAPWSNGLMEDFRLGKLKPVVSELVSAEIEDAPEQVKNKYARNSGSRPGDTRN</sequence>
<proteinExistence type="predicted"/>
<name>A0A450ZXU6_9GAMM</name>
<accession>A0A450ZXU6</accession>
<organism evidence="1">
    <name type="scientific">Candidatus Kentrum sp. TC</name>
    <dbReference type="NCBI Taxonomy" id="2126339"/>
    <lineage>
        <taxon>Bacteria</taxon>
        <taxon>Pseudomonadati</taxon>
        <taxon>Pseudomonadota</taxon>
        <taxon>Gammaproteobacteria</taxon>
        <taxon>Candidatus Kentrum</taxon>
    </lineage>
</organism>
<dbReference type="EMBL" id="CAADFW010000025">
    <property type="protein sequence ID" value="VFK58610.1"/>
    <property type="molecule type" value="Genomic_DNA"/>
</dbReference>
<dbReference type="AlphaFoldDB" id="A0A450ZXU6"/>
<gene>
    <name evidence="1" type="ORF">BECKTC1821F_GA0114240_102522</name>
</gene>